<dbReference type="Pfam" id="PF07690">
    <property type="entry name" value="MFS_1"/>
    <property type="match status" value="1"/>
</dbReference>
<accession>A0AAN9TZQ0</accession>
<keyword evidence="3 7" id="KW-0812">Transmembrane</keyword>
<reference evidence="9 10" key="1">
    <citation type="submission" date="2024-03" db="EMBL/GenBank/DDBJ databases">
        <title>Adaptation during the transition from Ophiocordyceps entomopathogen to insect associate is accompanied by gene loss and intensified selection.</title>
        <authorList>
            <person name="Ward C.M."/>
            <person name="Onetto C.A."/>
            <person name="Borneman A.R."/>
        </authorList>
    </citation>
    <scope>NUCLEOTIDE SEQUENCE [LARGE SCALE GENOMIC DNA]</scope>
    <source>
        <strain evidence="9">AWRI1</strain>
        <tissue evidence="9">Single Adult Female</tissue>
    </source>
</reference>
<feature type="transmembrane region" description="Helical" evidence="7">
    <location>
        <begin position="439"/>
        <end position="460"/>
    </location>
</feature>
<evidence type="ECO:0000313" key="10">
    <source>
        <dbReference type="Proteomes" id="UP001367676"/>
    </source>
</evidence>
<dbReference type="AlphaFoldDB" id="A0AAN9TZQ0"/>
<dbReference type="Gene3D" id="1.20.1250.20">
    <property type="entry name" value="MFS general substrate transporter like domains"/>
    <property type="match status" value="2"/>
</dbReference>
<feature type="transmembrane region" description="Helical" evidence="7">
    <location>
        <begin position="472"/>
        <end position="504"/>
    </location>
</feature>
<dbReference type="InterPro" id="IPR011701">
    <property type="entry name" value="MFS"/>
</dbReference>
<evidence type="ECO:0000313" key="9">
    <source>
        <dbReference type="EMBL" id="KAK7600788.1"/>
    </source>
</evidence>
<keyword evidence="2" id="KW-0813">Transport</keyword>
<evidence type="ECO:0000259" key="8">
    <source>
        <dbReference type="PROSITE" id="PS50850"/>
    </source>
</evidence>
<dbReference type="Proteomes" id="UP001367676">
    <property type="component" value="Unassembled WGS sequence"/>
</dbReference>
<dbReference type="CDD" id="cd17328">
    <property type="entry name" value="MFS_spinster_like"/>
    <property type="match status" value="1"/>
</dbReference>
<evidence type="ECO:0000256" key="4">
    <source>
        <dbReference type="ARBA" id="ARBA00022989"/>
    </source>
</evidence>
<evidence type="ECO:0000256" key="6">
    <source>
        <dbReference type="ARBA" id="ARBA00024338"/>
    </source>
</evidence>
<evidence type="ECO:0000256" key="3">
    <source>
        <dbReference type="ARBA" id="ARBA00022692"/>
    </source>
</evidence>
<feature type="transmembrane region" description="Helical" evidence="7">
    <location>
        <begin position="112"/>
        <end position="132"/>
    </location>
</feature>
<dbReference type="InterPro" id="IPR044770">
    <property type="entry name" value="MFS_spinster-like"/>
</dbReference>
<comment type="caution">
    <text evidence="9">The sequence shown here is derived from an EMBL/GenBank/DDBJ whole genome shotgun (WGS) entry which is preliminary data.</text>
</comment>
<feature type="transmembrane region" description="Helical" evidence="7">
    <location>
        <begin position="69"/>
        <end position="87"/>
    </location>
</feature>
<evidence type="ECO:0000256" key="1">
    <source>
        <dbReference type="ARBA" id="ARBA00004141"/>
    </source>
</evidence>
<feature type="transmembrane region" description="Helical" evidence="7">
    <location>
        <begin position="605"/>
        <end position="632"/>
    </location>
</feature>
<dbReference type="GO" id="GO:0022857">
    <property type="term" value="F:transmembrane transporter activity"/>
    <property type="evidence" value="ECO:0007669"/>
    <property type="project" value="InterPro"/>
</dbReference>
<dbReference type="InterPro" id="IPR036259">
    <property type="entry name" value="MFS_trans_sf"/>
</dbReference>
<name>A0AAN9TZQ0_9HEMI</name>
<comment type="similarity">
    <text evidence="6">Belongs to the major facilitator superfamily. Spinster (TC 2.A.1.49) family.</text>
</comment>
<proteinExistence type="inferred from homology"/>
<feature type="domain" description="Major facilitator superfamily (MFS) profile" evidence="8">
    <location>
        <begin position="74"/>
        <end position="586"/>
    </location>
</feature>
<feature type="transmembrane region" description="Helical" evidence="7">
    <location>
        <begin position="281"/>
        <end position="302"/>
    </location>
</feature>
<dbReference type="EMBL" id="JBBCAQ010000010">
    <property type="protein sequence ID" value="KAK7600788.1"/>
    <property type="molecule type" value="Genomic_DNA"/>
</dbReference>
<dbReference type="PROSITE" id="PS50850">
    <property type="entry name" value="MFS"/>
    <property type="match status" value="1"/>
</dbReference>
<comment type="subcellular location">
    <subcellularLocation>
        <location evidence="1">Membrane</location>
        <topology evidence="1">Multi-pass membrane protein</topology>
    </subcellularLocation>
</comment>
<sequence length="668" mass="73605">MPGQKISVGERHSLEFLSRMEPRNISPDVIYVKRGDSNSDASDSIIRDLSTSQSGLDNSNEDVPVKVTTIQWITVVILCFVNLINYMDRYTIAGVLPEVKKHFTIGDDKGGLLQTAFVLSYMLFAPLFGYLGDRYNRKLIMAFGVFLWSLTTMAGSFMDTYNYFLFFRMLVGIGEASYSTIAPTIISDLFSKNLRSKMLAAFYFAIPVGSGLGYIVGSETAKLMGGWQYGLRVTPFAGIVAVVLILFVMEEPPRGLSEGRSQLEATSWKSDIKILMKNPSFMLSTGGFTCVAFVTGALAWWGPIFIHYGLVLQPGYENTDLNSIDLLFFEIPNGNSEPHSQKREQGVISMPVNFTSVEYYILSLLNSFRRSGRRNQVLTAQTVDVPTPRRAAPNGEFFFRIAATTTSTFYSAARAALRRAVVFVAHAKIVRNDTKKHRFYWTFYCAAVRLIGVPLGMWLSQRLRSKHEQADPLICAVGLLGSAPLLFLASCLANVNIIVCYAFIFVGEVFLNLNWSIVADILLYVVAPTRRSTAEAFQILVSHAFGDAGSPYLIGVLSEFFKKTLSAGTMSVLASAATVTAISAADNSSHPSSSSSLDPVVRFRSLQYALFTTCFVEVLGGLFFLLTALHVVEDRAAAERHLQGEDNPVATSDIYSDASDLETAAKHS</sequence>
<feature type="transmembrane region" description="Helical" evidence="7">
    <location>
        <begin position="510"/>
        <end position="527"/>
    </location>
</feature>
<feature type="transmembrane region" description="Helical" evidence="7">
    <location>
        <begin position="139"/>
        <end position="158"/>
    </location>
</feature>
<keyword evidence="5 7" id="KW-0472">Membrane</keyword>
<dbReference type="InterPro" id="IPR020846">
    <property type="entry name" value="MFS_dom"/>
</dbReference>
<gene>
    <name evidence="9" type="ORF">V9T40_008229</name>
</gene>
<feature type="transmembrane region" description="Helical" evidence="7">
    <location>
        <begin position="229"/>
        <end position="249"/>
    </location>
</feature>
<protein>
    <recommendedName>
        <fullName evidence="8">Major facilitator superfamily (MFS) profile domain-containing protein</fullName>
    </recommendedName>
</protein>
<evidence type="ECO:0000256" key="2">
    <source>
        <dbReference type="ARBA" id="ARBA00022448"/>
    </source>
</evidence>
<keyword evidence="4 7" id="KW-1133">Transmembrane helix</keyword>
<feature type="transmembrane region" description="Helical" evidence="7">
    <location>
        <begin position="198"/>
        <end position="217"/>
    </location>
</feature>
<evidence type="ECO:0000256" key="7">
    <source>
        <dbReference type="SAM" id="Phobius"/>
    </source>
</evidence>
<dbReference type="PANTHER" id="PTHR23505:SF79">
    <property type="entry name" value="PROTEIN SPINSTER"/>
    <property type="match status" value="1"/>
</dbReference>
<dbReference type="SUPFAM" id="SSF103473">
    <property type="entry name" value="MFS general substrate transporter"/>
    <property type="match status" value="2"/>
</dbReference>
<dbReference type="PANTHER" id="PTHR23505">
    <property type="entry name" value="SPINSTER"/>
    <property type="match status" value="1"/>
</dbReference>
<evidence type="ECO:0000256" key="5">
    <source>
        <dbReference type="ARBA" id="ARBA00023136"/>
    </source>
</evidence>
<dbReference type="GO" id="GO:0016020">
    <property type="term" value="C:membrane"/>
    <property type="evidence" value="ECO:0007669"/>
    <property type="project" value="UniProtKB-SubCell"/>
</dbReference>
<keyword evidence="10" id="KW-1185">Reference proteome</keyword>
<organism evidence="9 10">
    <name type="scientific">Parthenolecanium corni</name>
    <dbReference type="NCBI Taxonomy" id="536013"/>
    <lineage>
        <taxon>Eukaryota</taxon>
        <taxon>Metazoa</taxon>
        <taxon>Ecdysozoa</taxon>
        <taxon>Arthropoda</taxon>
        <taxon>Hexapoda</taxon>
        <taxon>Insecta</taxon>
        <taxon>Pterygota</taxon>
        <taxon>Neoptera</taxon>
        <taxon>Paraneoptera</taxon>
        <taxon>Hemiptera</taxon>
        <taxon>Sternorrhyncha</taxon>
        <taxon>Coccoidea</taxon>
        <taxon>Coccidae</taxon>
        <taxon>Parthenolecanium</taxon>
    </lineage>
</organism>